<proteinExistence type="predicted"/>
<dbReference type="VEuPathDB" id="CryptoDB:Cvel_5973"/>
<evidence type="ECO:0000313" key="2">
    <source>
        <dbReference type="EMBL" id="CUC09928.1"/>
    </source>
</evidence>
<keyword evidence="1" id="KW-0175">Coiled coil</keyword>
<protein>
    <submittedName>
        <fullName evidence="2">Uncharacterized protein</fullName>
    </submittedName>
</protein>
<name>A0A0K6S8Q2_9ALVE</name>
<gene>
    <name evidence="2" type="ORF">Cvel_5973.t1</name>
</gene>
<feature type="coiled-coil region" evidence="1">
    <location>
        <begin position="62"/>
        <end position="173"/>
    </location>
</feature>
<evidence type="ECO:0000256" key="1">
    <source>
        <dbReference type="SAM" id="Coils"/>
    </source>
</evidence>
<accession>A0A0K6S8Q2</accession>
<reference evidence="2" key="1">
    <citation type="submission" date="2014-11" db="EMBL/GenBank/DDBJ databases">
        <title>Molecular phylogeny of cliff fern family Woodsiaceae with morphological implications.</title>
        <authorList>
            <person name="Shao Y.-Z."/>
            <person name="Wei R."/>
            <person name="Zhang X.-C."/>
        </authorList>
    </citation>
    <scope>NUCLEOTIDE SEQUENCE</scope>
</reference>
<dbReference type="EMBL" id="CDMZ01002061">
    <property type="protein sequence ID" value="CUC09928.1"/>
    <property type="molecule type" value="Genomic_DNA"/>
</dbReference>
<sequence>MEGGSNGTSFFDLQSYNAVLKRCDTLRKQLSSAESVQADLQALLSRQAAVSQKKIQVLEVKVIGAETEVSALKEVRGELEEENRRLKVHLMDSEGAIQLRDNRIEILSGATRELQGVRQENQRLLCELSDRQELLGRGPEGRVMERKRMIKQVRSLRTENVSLRERLEAAQEREIGGWRGGGGKK</sequence>
<organism evidence="2">
    <name type="scientific">Chromera velia CCMP2878</name>
    <dbReference type="NCBI Taxonomy" id="1169474"/>
    <lineage>
        <taxon>Eukaryota</taxon>
        <taxon>Sar</taxon>
        <taxon>Alveolata</taxon>
        <taxon>Colpodellida</taxon>
        <taxon>Chromeraceae</taxon>
        <taxon>Chromera</taxon>
    </lineage>
</organism>
<dbReference type="AlphaFoldDB" id="A0A0K6S8Q2"/>
<dbReference type="PhylomeDB" id="A0A0K6S8Q2"/>